<keyword evidence="1" id="KW-0732">Signal</keyword>
<dbReference type="EMBL" id="PFMR01000287">
    <property type="protein sequence ID" value="PIZ14996.1"/>
    <property type="molecule type" value="Genomic_DNA"/>
</dbReference>
<reference evidence="3" key="1">
    <citation type="submission" date="2017-09" db="EMBL/GenBank/DDBJ databases">
        <title>Depth-based differentiation of microbial function through sediment-hosted aquifers and enrichment of novel symbionts in the deep terrestrial subsurface.</title>
        <authorList>
            <person name="Probst A.J."/>
            <person name="Ladd B."/>
            <person name="Jarett J.K."/>
            <person name="Geller-Mcgrath D.E."/>
            <person name="Sieber C.M.K."/>
            <person name="Emerson J.B."/>
            <person name="Anantharaman K."/>
            <person name="Thomas B.C."/>
            <person name="Malmstrom R."/>
            <person name="Stieglmeier M."/>
            <person name="Klingl A."/>
            <person name="Woyke T."/>
            <person name="Ryan C.M."/>
            <person name="Banfield J.F."/>
        </authorList>
    </citation>
    <scope>NUCLEOTIDE SEQUENCE [LARGE SCALE GENOMIC DNA]</scope>
</reference>
<dbReference type="AlphaFoldDB" id="A0A2M7S668"/>
<evidence type="ECO:0000256" key="1">
    <source>
        <dbReference type="SAM" id="SignalP"/>
    </source>
</evidence>
<gene>
    <name evidence="2" type="ORF">COY52_10585</name>
</gene>
<evidence type="ECO:0008006" key="4">
    <source>
        <dbReference type="Google" id="ProtNLM"/>
    </source>
</evidence>
<dbReference type="Proteomes" id="UP000229307">
    <property type="component" value="Unassembled WGS sequence"/>
</dbReference>
<sequence length="242" mass="27810">MRSFYAGGTRINLKGVSMKHLPVILLCLIVCSSCFAQSSLVDPCIPDNEKITYASNFEGNRSILITEETNIRTESGREIYEITSKSEFEDKQMKFLKSTMALVYVWSVRKFPDASFESKYDFSVKKDGETKISDFSTIRYVFRGFPFEKTKSLKLDIFGRQGDQAYSVTVKVLKKEKVKTEIGIIECYKLELGMNGFWAGFFPKMHLWYSVSPSHYLVKFEGSNMVQQGKRVIELKSYTRSP</sequence>
<accession>A0A2M7S668</accession>
<organism evidence="2 3">
    <name type="scientific">Candidatus Desantisbacteria bacterium CG_4_10_14_0_8_um_filter_48_22</name>
    <dbReference type="NCBI Taxonomy" id="1974543"/>
    <lineage>
        <taxon>Bacteria</taxon>
        <taxon>Candidatus Desantisiibacteriota</taxon>
    </lineage>
</organism>
<proteinExistence type="predicted"/>
<name>A0A2M7S668_9BACT</name>
<comment type="caution">
    <text evidence="2">The sequence shown here is derived from an EMBL/GenBank/DDBJ whole genome shotgun (WGS) entry which is preliminary data.</text>
</comment>
<feature type="chain" id="PRO_5014986601" description="DUF3108 domain-containing protein" evidence="1">
    <location>
        <begin position="37"/>
        <end position="242"/>
    </location>
</feature>
<feature type="signal peptide" evidence="1">
    <location>
        <begin position="1"/>
        <end position="36"/>
    </location>
</feature>
<protein>
    <recommendedName>
        <fullName evidence="4">DUF3108 domain-containing protein</fullName>
    </recommendedName>
</protein>
<evidence type="ECO:0000313" key="2">
    <source>
        <dbReference type="EMBL" id="PIZ14996.1"/>
    </source>
</evidence>
<evidence type="ECO:0000313" key="3">
    <source>
        <dbReference type="Proteomes" id="UP000229307"/>
    </source>
</evidence>